<gene>
    <name evidence="1" type="ORF">L6452_25613</name>
</gene>
<dbReference type="EMBL" id="CM042054">
    <property type="protein sequence ID" value="KAI3707260.1"/>
    <property type="molecule type" value="Genomic_DNA"/>
</dbReference>
<proteinExistence type="predicted"/>
<comment type="caution">
    <text evidence="1">The sequence shown here is derived from an EMBL/GenBank/DDBJ whole genome shotgun (WGS) entry which is preliminary data.</text>
</comment>
<evidence type="ECO:0000313" key="1">
    <source>
        <dbReference type="EMBL" id="KAI3707260.1"/>
    </source>
</evidence>
<protein>
    <submittedName>
        <fullName evidence="1">Uncharacterized protein</fullName>
    </submittedName>
</protein>
<evidence type="ECO:0000313" key="2">
    <source>
        <dbReference type="Proteomes" id="UP001055879"/>
    </source>
</evidence>
<dbReference type="Proteomes" id="UP001055879">
    <property type="component" value="Linkage Group LG08"/>
</dbReference>
<name>A0ACB9AFQ4_ARCLA</name>
<keyword evidence="2" id="KW-1185">Reference proteome</keyword>
<reference evidence="1 2" key="2">
    <citation type="journal article" date="2022" name="Mol. Ecol. Resour.">
        <title>The genomes of chicory, endive, great burdock and yacon provide insights into Asteraceae paleo-polyploidization history and plant inulin production.</title>
        <authorList>
            <person name="Fan W."/>
            <person name="Wang S."/>
            <person name="Wang H."/>
            <person name="Wang A."/>
            <person name="Jiang F."/>
            <person name="Liu H."/>
            <person name="Zhao H."/>
            <person name="Xu D."/>
            <person name="Zhang Y."/>
        </authorList>
    </citation>
    <scope>NUCLEOTIDE SEQUENCE [LARGE SCALE GENOMIC DNA]</scope>
    <source>
        <strain evidence="2">cv. Niubang</strain>
    </source>
</reference>
<organism evidence="1 2">
    <name type="scientific">Arctium lappa</name>
    <name type="common">Greater burdock</name>
    <name type="synonym">Lappa major</name>
    <dbReference type="NCBI Taxonomy" id="4217"/>
    <lineage>
        <taxon>Eukaryota</taxon>
        <taxon>Viridiplantae</taxon>
        <taxon>Streptophyta</taxon>
        <taxon>Embryophyta</taxon>
        <taxon>Tracheophyta</taxon>
        <taxon>Spermatophyta</taxon>
        <taxon>Magnoliopsida</taxon>
        <taxon>eudicotyledons</taxon>
        <taxon>Gunneridae</taxon>
        <taxon>Pentapetalae</taxon>
        <taxon>asterids</taxon>
        <taxon>campanulids</taxon>
        <taxon>Asterales</taxon>
        <taxon>Asteraceae</taxon>
        <taxon>Carduoideae</taxon>
        <taxon>Cardueae</taxon>
        <taxon>Arctiinae</taxon>
        <taxon>Arctium</taxon>
    </lineage>
</organism>
<accession>A0ACB9AFQ4</accession>
<sequence length="173" mass="18978">MLYCRTLDLILISAKGLKDANIINKMDVYAVVSISGLVEGPPVIKGGGTNPTWNFPMEFIFDEAAALENRRTLIVKIKAVGMFMNTKLGEVHVPIKELLETQGNAMQLVSFPVIRKRSGKQKGDLNFSYKFGEKFSIREDPVQKHRQRSPKKSAVPKSYPVSCGSSVCGGGCG</sequence>
<reference evidence="2" key="1">
    <citation type="journal article" date="2022" name="Mol. Ecol. Resour.">
        <title>The genomes of chicory, endive, great burdock and yacon provide insights into Asteraceae palaeo-polyploidization history and plant inulin production.</title>
        <authorList>
            <person name="Fan W."/>
            <person name="Wang S."/>
            <person name="Wang H."/>
            <person name="Wang A."/>
            <person name="Jiang F."/>
            <person name="Liu H."/>
            <person name="Zhao H."/>
            <person name="Xu D."/>
            <person name="Zhang Y."/>
        </authorList>
    </citation>
    <scope>NUCLEOTIDE SEQUENCE [LARGE SCALE GENOMIC DNA]</scope>
    <source>
        <strain evidence="2">cv. Niubang</strain>
    </source>
</reference>